<name>A0A068WYA8_ECHGR</name>
<dbReference type="EMBL" id="LK028746">
    <property type="protein sequence ID" value="CDS25144.1"/>
    <property type="molecule type" value="Genomic_DNA"/>
</dbReference>
<evidence type="ECO:0000313" key="1">
    <source>
        <dbReference type="EMBL" id="CDS25144.1"/>
    </source>
</evidence>
<proteinExistence type="predicted"/>
<evidence type="ECO:0000313" key="2">
    <source>
        <dbReference type="Proteomes" id="UP000492820"/>
    </source>
</evidence>
<dbReference type="Proteomes" id="UP000492820">
    <property type="component" value="Unassembled WGS sequence"/>
</dbReference>
<dbReference type="WBParaSite" id="EgrG_000122600">
    <property type="protein sequence ID" value="EgrG_000122600"/>
    <property type="gene ID" value="EgrG_000122600"/>
</dbReference>
<reference evidence="3" key="3">
    <citation type="submission" date="2020-10" db="UniProtKB">
        <authorList>
            <consortium name="WormBaseParasite"/>
        </authorList>
    </citation>
    <scope>IDENTIFICATION</scope>
</reference>
<protein>
    <submittedName>
        <fullName evidence="3">Ovule protein</fullName>
    </submittedName>
</protein>
<reference evidence="1" key="2">
    <citation type="submission" date="2014-06" db="EMBL/GenBank/DDBJ databases">
        <authorList>
            <person name="Aslett M."/>
        </authorList>
    </citation>
    <scope>NUCLEOTIDE SEQUENCE</scope>
</reference>
<dbReference type="AlphaFoldDB" id="A0A068WYA8"/>
<reference evidence="1 2" key="1">
    <citation type="journal article" date="2013" name="Nature">
        <title>The genomes of four tapeworm species reveal adaptations to parasitism.</title>
        <authorList>
            <person name="Tsai I.J."/>
            <person name="Zarowiecki M."/>
            <person name="Holroyd N."/>
            <person name="Garciarrubio A."/>
            <person name="Sanchez-Flores A."/>
            <person name="Brooks K.L."/>
            <person name="Tracey A."/>
            <person name="Bobes R.J."/>
            <person name="Fragoso G."/>
            <person name="Sciutto E."/>
            <person name="Aslett M."/>
            <person name="Beasley H."/>
            <person name="Bennett H.M."/>
            <person name="Cai J."/>
            <person name="Camicia F."/>
            <person name="Clark R."/>
            <person name="Cucher M."/>
            <person name="De Silva N."/>
            <person name="Day T.A."/>
            <person name="Deplazes P."/>
            <person name="Estrada K."/>
            <person name="Fernandez C."/>
            <person name="Holland P.W."/>
            <person name="Hou J."/>
            <person name="Hu S."/>
            <person name="Huckvale T."/>
            <person name="Hung S.S."/>
            <person name="Kamenetzky L."/>
            <person name="Keane J.A."/>
            <person name="Kiss F."/>
            <person name="Koziol U."/>
            <person name="Lambert O."/>
            <person name="Liu K."/>
            <person name="Luo X."/>
            <person name="Luo Y."/>
            <person name="Macchiaroli N."/>
            <person name="Nichol S."/>
            <person name="Paps J."/>
            <person name="Parkinson J."/>
            <person name="Pouchkina-Stantcheva N."/>
            <person name="Riddiford N."/>
            <person name="Rosenzvit M."/>
            <person name="Salinas G."/>
            <person name="Wasmuth J.D."/>
            <person name="Zamanian M."/>
            <person name="Zheng Y."/>
            <person name="Cai X."/>
            <person name="Soberon X."/>
            <person name="Olson P.D."/>
            <person name="Laclette J.P."/>
            <person name="Brehm K."/>
            <person name="Berriman M."/>
            <person name="Garciarrubio A."/>
            <person name="Bobes R.J."/>
            <person name="Fragoso G."/>
            <person name="Sanchez-Flores A."/>
            <person name="Estrada K."/>
            <person name="Cevallos M.A."/>
            <person name="Morett E."/>
            <person name="Gonzalez V."/>
            <person name="Portillo T."/>
            <person name="Ochoa-Leyva A."/>
            <person name="Jose M.V."/>
            <person name="Sciutto E."/>
            <person name="Landa A."/>
            <person name="Jimenez L."/>
            <person name="Valdes V."/>
            <person name="Carrero J.C."/>
            <person name="Larralde C."/>
            <person name="Morales-Montor J."/>
            <person name="Limon-Lason J."/>
            <person name="Soberon X."/>
            <person name="Laclette J.P."/>
        </authorList>
    </citation>
    <scope>NUCLEOTIDE SEQUENCE [LARGE SCALE GENOMIC DNA]</scope>
</reference>
<evidence type="ECO:0000313" key="3">
    <source>
        <dbReference type="WBParaSite" id="EgrG_000122600"/>
    </source>
</evidence>
<organism evidence="1">
    <name type="scientific">Echinococcus granulosus</name>
    <name type="common">Hydatid tapeworm</name>
    <dbReference type="NCBI Taxonomy" id="6210"/>
    <lineage>
        <taxon>Eukaryota</taxon>
        <taxon>Metazoa</taxon>
        <taxon>Spiralia</taxon>
        <taxon>Lophotrochozoa</taxon>
        <taxon>Platyhelminthes</taxon>
        <taxon>Cestoda</taxon>
        <taxon>Eucestoda</taxon>
        <taxon>Cyclophyllidea</taxon>
        <taxon>Taeniidae</taxon>
        <taxon>Echinococcus</taxon>
        <taxon>Echinococcus granulosus group</taxon>
    </lineage>
</organism>
<accession>A0A068WYA8</accession>
<sequence>MCRVLRTWKQLQYPPKVRLSHNFIMKKAVVYISFRFHRWRNSPNYNCTVIYIC</sequence>
<feature type="non-terminal residue" evidence="1">
    <location>
        <position position="53"/>
    </location>
</feature>
<gene>
    <name evidence="1" type="ORF">EgrG_000122600</name>
</gene>